<gene>
    <name evidence="3" type="ordered locus">MTES_0531</name>
</gene>
<feature type="transmembrane region" description="Helical" evidence="1">
    <location>
        <begin position="66"/>
        <end position="89"/>
    </location>
</feature>
<dbReference type="EMBL" id="AP012052">
    <property type="protein sequence ID" value="BAJ73495.1"/>
    <property type="molecule type" value="Genomic_DNA"/>
</dbReference>
<organism evidence="3 4">
    <name type="scientific">Microbacterium testaceum (strain StLB037)</name>
    <dbReference type="NCBI Taxonomy" id="979556"/>
    <lineage>
        <taxon>Bacteria</taxon>
        <taxon>Bacillati</taxon>
        <taxon>Actinomycetota</taxon>
        <taxon>Actinomycetes</taxon>
        <taxon>Micrococcales</taxon>
        <taxon>Microbacteriaceae</taxon>
        <taxon>Microbacterium</taxon>
    </lineage>
</organism>
<dbReference type="RefSeq" id="WP_013583622.1">
    <property type="nucleotide sequence ID" value="NC_015125.1"/>
</dbReference>
<protein>
    <recommendedName>
        <fullName evidence="2">Protein-glutamine gamma-glutamyltransferase-like C-terminal domain-containing protein</fullName>
    </recommendedName>
</protein>
<evidence type="ECO:0000256" key="1">
    <source>
        <dbReference type="SAM" id="Phobius"/>
    </source>
</evidence>
<dbReference type="AlphaFoldDB" id="E8NBN5"/>
<reference evidence="3 4" key="1">
    <citation type="journal article" date="2011" name="J. Bacteriol.">
        <title>Genome sequence of Microbacterium testaceum StLB037, an N-acylhomoserine lactone-degrading bacterium isolated from potato leaves.</title>
        <authorList>
            <person name="Morohoshi T."/>
            <person name="Wang W.-Z."/>
            <person name="Someya N."/>
            <person name="Ikeda T."/>
        </authorList>
    </citation>
    <scope>NUCLEOTIDE SEQUENCE [LARGE SCALE GENOMIC DNA]</scope>
    <source>
        <strain evidence="3 4">StLB037</strain>
    </source>
</reference>
<name>E8NBN5_MICTS</name>
<evidence type="ECO:0000313" key="3">
    <source>
        <dbReference type="EMBL" id="BAJ73495.1"/>
    </source>
</evidence>
<accession>E8NBN5</accession>
<dbReference type="Proteomes" id="UP000008975">
    <property type="component" value="Chromosome"/>
</dbReference>
<keyword evidence="1" id="KW-0812">Transmembrane</keyword>
<keyword evidence="1" id="KW-0472">Membrane</keyword>
<evidence type="ECO:0000259" key="2">
    <source>
        <dbReference type="Pfam" id="PF13559"/>
    </source>
</evidence>
<dbReference type="InterPro" id="IPR025403">
    <property type="entry name" value="TgpA-like_C"/>
</dbReference>
<evidence type="ECO:0000313" key="4">
    <source>
        <dbReference type="Proteomes" id="UP000008975"/>
    </source>
</evidence>
<dbReference type="HOGENOM" id="CLU_097507_0_0_11"/>
<dbReference type="KEGG" id="mts:MTES_0531"/>
<sequence length="223" mass="23578">MTPPLALTASALSALLPDADEAREWAERELSDPAYQAAEPTPIDRLARAVVDFFGELPRNSANGEWGPPALIVLALILAVGIVIGILIWGRPRALARAQPPARALFDEDDGRSAEELRRDAEAAAARGEWDAAIVLRFRAFARGLTERGLVDPPPGATVHTFARAAAAALPALGAGLDNAASLFDDVRYLRRPGTEKSYRVVADLDADAVRTRPASAALAGAS</sequence>
<dbReference type="STRING" id="979556.MTES_0531"/>
<dbReference type="OrthoDB" id="3389322at2"/>
<dbReference type="Pfam" id="PF13559">
    <property type="entry name" value="DUF4129"/>
    <property type="match status" value="1"/>
</dbReference>
<proteinExistence type="predicted"/>
<dbReference type="eggNOG" id="ENOG5032SSX">
    <property type="taxonomic scope" value="Bacteria"/>
</dbReference>
<feature type="domain" description="Protein-glutamine gamma-glutamyltransferase-like C-terminal" evidence="2">
    <location>
        <begin position="137"/>
        <end position="205"/>
    </location>
</feature>
<reference key="2">
    <citation type="submission" date="2011-02" db="EMBL/GenBank/DDBJ databases">
        <title>Genome sequence of Microbacterium testaceum StLB037.</title>
        <authorList>
            <person name="Morohoshi T."/>
            <person name="Wang W.Z."/>
            <person name="Someya N."/>
            <person name="Ikeda T."/>
        </authorList>
    </citation>
    <scope>NUCLEOTIDE SEQUENCE</scope>
    <source>
        <strain>StLB037</strain>
    </source>
</reference>
<keyword evidence="1" id="KW-1133">Transmembrane helix</keyword>